<comment type="caution">
    <text evidence="2">The sequence shown here is derived from an EMBL/GenBank/DDBJ whole genome shotgun (WGS) entry which is preliminary data.</text>
</comment>
<accession>A0A0N1IQW4</accession>
<evidence type="ECO:0000313" key="3">
    <source>
        <dbReference type="Proteomes" id="UP000053240"/>
    </source>
</evidence>
<evidence type="ECO:0000313" key="2">
    <source>
        <dbReference type="EMBL" id="KPJ21529.1"/>
    </source>
</evidence>
<keyword evidence="3" id="KW-1185">Reference proteome</keyword>
<protein>
    <submittedName>
        <fullName evidence="2">Uncharacterized protein</fullName>
    </submittedName>
</protein>
<organism evidence="2 3">
    <name type="scientific">Papilio machaon</name>
    <name type="common">Old World swallowtail butterfly</name>
    <dbReference type="NCBI Taxonomy" id="76193"/>
    <lineage>
        <taxon>Eukaryota</taxon>
        <taxon>Metazoa</taxon>
        <taxon>Ecdysozoa</taxon>
        <taxon>Arthropoda</taxon>
        <taxon>Hexapoda</taxon>
        <taxon>Insecta</taxon>
        <taxon>Pterygota</taxon>
        <taxon>Neoptera</taxon>
        <taxon>Endopterygota</taxon>
        <taxon>Lepidoptera</taxon>
        <taxon>Glossata</taxon>
        <taxon>Ditrysia</taxon>
        <taxon>Papilionoidea</taxon>
        <taxon>Papilionidae</taxon>
        <taxon>Papilioninae</taxon>
        <taxon>Papilio</taxon>
    </lineage>
</organism>
<gene>
    <name evidence="2" type="ORF">RR48_00094</name>
</gene>
<reference evidence="2 3" key="1">
    <citation type="journal article" date="2015" name="Nat. Commun.">
        <title>Outbred genome sequencing and CRISPR/Cas9 gene editing in butterflies.</title>
        <authorList>
            <person name="Li X."/>
            <person name="Fan D."/>
            <person name="Zhang W."/>
            <person name="Liu G."/>
            <person name="Zhang L."/>
            <person name="Zhao L."/>
            <person name="Fang X."/>
            <person name="Chen L."/>
            <person name="Dong Y."/>
            <person name="Chen Y."/>
            <person name="Ding Y."/>
            <person name="Zhao R."/>
            <person name="Feng M."/>
            <person name="Zhu Y."/>
            <person name="Feng Y."/>
            <person name="Jiang X."/>
            <person name="Zhu D."/>
            <person name="Xiang H."/>
            <person name="Feng X."/>
            <person name="Li S."/>
            <person name="Wang J."/>
            <person name="Zhang G."/>
            <person name="Kronforst M.R."/>
            <person name="Wang W."/>
        </authorList>
    </citation>
    <scope>NUCLEOTIDE SEQUENCE [LARGE SCALE GENOMIC DNA]</scope>
    <source>
        <strain evidence="2">Ya'a_city_454_Pm</strain>
        <tissue evidence="2">Whole body</tissue>
    </source>
</reference>
<dbReference type="InParanoid" id="A0A0N1IQW4"/>
<dbReference type="Proteomes" id="UP000053240">
    <property type="component" value="Unassembled WGS sequence"/>
</dbReference>
<keyword evidence="1" id="KW-0472">Membrane</keyword>
<evidence type="ECO:0000256" key="1">
    <source>
        <dbReference type="SAM" id="Phobius"/>
    </source>
</evidence>
<feature type="transmembrane region" description="Helical" evidence="1">
    <location>
        <begin position="20"/>
        <end position="43"/>
    </location>
</feature>
<proteinExistence type="predicted"/>
<keyword evidence="1" id="KW-0812">Transmembrane</keyword>
<dbReference type="EMBL" id="LADJ01052399">
    <property type="protein sequence ID" value="KPJ21529.1"/>
    <property type="molecule type" value="Genomic_DNA"/>
</dbReference>
<keyword evidence="1" id="KW-1133">Transmembrane helix</keyword>
<dbReference type="AlphaFoldDB" id="A0A0N1IQW4"/>
<sequence length="79" mass="8836">MYIVTFVSFQGRVEKTPYPNWVLGIAAGMILAGVLPIPVVLILRRFQCLALDVDIHQGSIRRIETTVSTKEMMSDQDVS</sequence>
<name>A0A0N1IQW4_PAPMA</name>